<dbReference type="SUPFAM" id="SSF51161">
    <property type="entry name" value="Trimeric LpxA-like enzymes"/>
    <property type="match status" value="1"/>
</dbReference>
<keyword evidence="4" id="KW-0012">Acyltransferase</keyword>
<organism evidence="5 6">
    <name type="scientific">Oceanisphaera pacifica</name>
    <dbReference type="NCBI Taxonomy" id="2818389"/>
    <lineage>
        <taxon>Bacteria</taxon>
        <taxon>Pseudomonadati</taxon>
        <taxon>Pseudomonadota</taxon>
        <taxon>Gammaproteobacteria</taxon>
        <taxon>Aeromonadales</taxon>
        <taxon>Aeromonadaceae</taxon>
        <taxon>Oceanisphaera</taxon>
    </lineage>
</organism>
<dbReference type="PROSITE" id="PS00101">
    <property type="entry name" value="HEXAPEP_TRANSFERASES"/>
    <property type="match status" value="1"/>
</dbReference>
<dbReference type="EMBL" id="JAGDFX010000005">
    <property type="protein sequence ID" value="MBO1519155.1"/>
    <property type="molecule type" value="Genomic_DNA"/>
</dbReference>
<keyword evidence="3" id="KW-0677">Repeat</keyword>
<sequence length="177" mass="18751">MLAGGLIKNDDPEMKKVWAHIARTRKLSVDLNNSTSINQSRGRLSEIINSHIAASTIVLVPFHSNFGQHITLGHNVFINHDCSFLDMGGITIEDNVQIGPKVSLITEDHPLTPSQRRDLKLSAIVIKNNAWLGAAATILPGVTIGENAVVAAGAVVTTNVPANTVVAGVPAKPISTV</sequence>
<comment type="similarity">
    <text evidence="1">Belongs to the transferase hexapeptide repeat family.</text>
</comment>
<proteinExistence type="inferred from homology"/>
<comment type="caution">
    <text evidence="5">The sequence shown here is derived from an EMBL/GenBank/DDBJ whole genome shotgun (WGS) entry which is preliminary data.</text>
</comment>
<reference evidence="5 6" key="1">
    <citation type="submission" date="2021-03" db="EMBL/GenBank/DDBJ databases">
        <title>Oceanisphaera sp. nov., isolated from the intestine.</title>
        <authorList>
            <person name="Zhao L.-H."/>
            <person name="Shi L.-F."/>
        </authorList>
    </citation>
    <scope>NUCLEOTIDE SEQUENCE [LARGE SCALE GENOMIC DNA]</scope>
    <source>
        <strain evidence="5 6">DM8</strain>
    </source>
</reference>
<dbReference type="Proteomes" id="UP000664882">
    <property type="component" value="Unassembled WGS sequence"/>
</dbReference>
<dbReference type="PANTHER" id="PTHR23416">
    <property type="entry name" value="SIALIC ACID SYNTHASE-RELATED"/>
    <property type="match status" value="1"/>
</dbReference>
<evidence type="ECO:0000313" key="6">
    <source>
        <dbReference type="Proteomes" id="UP000664882"/>
    </source>
</evidence>
<evidence type="ECO:0000256" key="3">
    <source>
        <dbReference type="ARBA" id="ARBA00022737"/>
    </source>
</evidence>
<keyword evidence="6" id="KW-1185">Reference proteome</keyword>
<evidence type="ECO:0000313" key="5">
    <source>
        <dbReference type="EMBL" id="MBO1519155.1"/>
    </source>
</evidence>
<name>A0ABS3NF41_9GAMM</name>
<protein>
    <submittedName>
        <fullName evidence="5">Sugar O-acetyltransferase</fullName>
    </submittedName>
</protein>
<evidence type="ECO:0000256" key="4">
    <source>
        <dbReference type="ARBA" id="ARBA00023315"/>
    </source>
</evidence>
<dbReference type="InterPro" id="IPR051159">
    <property type="entry name" value="Hexapeptide_acetyltransf"/>
</dbReference>
<dbReference type="Gene3D" id="2.160.10.10">
    <property type="entry name" value="Hexapeptide repeat proteins"/>
    <property type="match status" value="1"/>
</dbReference>
<dbReference type="Pfam" id="PF00132">
    <property type="entry name" value="Hexapep"/>
    <property type="match status" value="1"/>
</dbReference>
<evidence type="ECO:0000256" key="2">
    <source>
        <dbReference type="ARBA" id="ARBA00022679"/>
    </source>
</evidence>
<dbReference type="InterPro" id="IPR011004">
    <property type="entry name" value="Trimer_LpxA-like_sf"/>
</dbReference>
<keyword evidence="2" id="KW-0808">Transferase</keyword>
<dbReference type="InterPro" id="IPR001451">
    <property type="entry name" value="Hexapep"/>
</dbReference>
<evidence type="ECO:0000256" key="1">
    <source>
        <dbReference type="ARBA" id="ARBA00007274"/>
    </source>
</evidence>
<dbReference type="InterPro" id="IPR018357">
    <property type="entry name" value="Hexapep_transf_CS"/>
</dbReference>
<gene>
    <name evidence="5" type="ORF">J3U76_05840</name>
</gene>
<accession>A0ABS3NF41</accession>
<dbReference type="PANTHER" id="PTHR23416:SF23">
    <property type="entry name" value="ACETYLTRANSFERASE C18B11.09C-RELATED"/>
    <property type="match status" value="1"/>
</dbReference>